<feature type="region of interest" description="Disordered" evidence="1">
    <location>
        <begin position="1"/>
        <end position="86"/>
    </location>
</feature>
<evidence type="ECO:0008006" key="4">
    <source>
        <dbReference type="Google" id="ProtNLM"/>
    </source>
</evidence>
<comment type="caution">
    <text evidence="2">The sequence shown here is derived from an EMBL/GenBank/DDBJ whole genome shotgun (WGS) entry which is preliminary data.</text>
</comment>
<feature type="compositionally biased region" description="Basic and acidic residues" evidence="1">
    <location>
        <begin position="308"/>
        <end position="319"/>
    </location>
</feature>
<evidence type="ECO:0000313" key="2">
    <source>
        <dbReference type="EMBL" id="TEB32086.1"/>
    </source>
</evidence>
<proteinExistence type="predicted"/>
<reference evidence="2 3" key="1">
    <citation type="journal article" date="2019" name="Nat. Ecol. Evol.">
        <title>Megaphylogeny resolves global patterns of mushroom evolution.</title>
        <authorList>
            <person name="Varga T."/>
            <person name="Krizsan K."/>
            <person name="Foldi C."/>
            <person name="Dima B."/>
            <person name="Sanchez-Garcia M."/>
            <person name="Sanchez-Ramirez S."/>
            <person name="Szollosi G.J."/>
            <person name="Szarkandi J.G."/>
            <person name="Papp V."/>
            <person name="Albert L."/>
            <person name="Andreopoulos W."/>
            <person name="Angelini C."/>
            <person name="Antonin V."/>
            <person name="Barry K.W."/>
            <person name="Bougher N.L."/>
            <person name="Buchanan P."/>
            <person name="Buyck B."/>
            <person name="Bense V."/>
            <person name="Catcheside P."/>
            <person name="Chovatia M."/>
            <person name="Cooper J."/>
            <person name="Damon W."/>
            <person name="Desjardin D."/>
            <person name="Finy P."/>
            <person name="Geml J."/>
            <person name="Haridas S."/>
            <person name="Hughes K."/>
            <person name="Justo A."/>
            <person name="Karasinski D."/>
            <person name="Kautmanova I."/>
            <person name="Kiss B."/>
            <person name="Kocsube S."/>
            <person name="Kotiranta H."/>
            <person name="LaButti K.M."/>
            <person name="Lechner B.E."/>
            <person name="Liimatainen K."/>
            <person name="Lipzen A."/>
            <person name="Lukacs Z."/>
            <person name="Mihaltcheva S."/>
            <person name="Morgado L.N."/>
            <person name="Niskanen T."/>
            <person name="Noordeloos M.E."/>
            <person name="Ohm R.A."/>
            <person name="Ortiz-Santana B."/>
            <person name="Ovrebo C."/>
            <person name="Racz N."/>
            <person name="Riley R."/>
            <person name="Savchenko A."/>
            <person name="Shiryaev A."/>
            <person name="Soop K."/>
            <person name="Spirin V."/>
            <person name="Szebenyi C."/>
            <person name="Tomsovsky M."/>
            <person name="Tulloss R.E."/>
            <person name="Uehling J."/>
            <person name="Grigoriev I.V."/>
            <person name="Vagvolgyi C."/>
            <person name="Papp T."/>
            <person name="Martin F.M."/>
            <person name="Miettinen O."/>
            <person name="Hibbett D.S."/>
            <person name="Nagy L.G."/>
        </authorList>
    </citation>
    <scope>NUCLEOTIDE SEQUENCE [LARGE SCALE GENOMIC DNA]</scope>
    <source>
        <strain evidence="2 3">FP101781</strain>
    </source>
</reference>
<organism evidence="2 3">
    <name type="scientific">Coprinellus micaceus</name>
    <name type="common">Glistening ink-cap mushroom</name>
    <name type="synonym">Coprinus micaceus</name>
    <dbReference type="NCBI Taxonomy" id="71717"/>
    <lineage>
        <taxon>Eukaryota</taxon>
        <taxon>Fungi</taxon>
        <taxon>Dikarya</taxon>
        <taxon>Basidiomycota</taxon>
        <taxon>Agaricomycotina</taxon>
        <taxon>Agaricomycetes</taxon>
        <taxon>Agaricomycetidae</taxon>
        <taxon>Agaricales</taxon>
        <taxon>Agaricineae</taxon>
        <taxon>Psathyrellaceae</taxon>
        <taxon>Coprinellus</taxon>
    </lineage>
</organism>
<feature type="region of interest" description="Disordered" evidence="1">
    <location>
        <begin position="288"/>
        <end position="319"/>
    </location>
</feature>
<sequence length="319" mass="34085">MMASDSPTRVLRSDSPPQIPDSFDEPRGRDQPLGQSKQGEQEGYSQRQGTQGSDFYIPPPSPPPVSRGKGSMGGLGMPQPQHPTTQVMPIESHRDEHPTILMPLPPFNSVVAAQPLVQPSTRPQQAGYETDESRPLLGGGANTTKPPIATYGIRPANSTDSAWVPTASSSTRAAGIYSLPRRYGSTTSFRNYDSGHGQPRGGGATLGVVEGYGPNVNPKLHDLGWVEYHLPDGTSYYVHPTLRVTTDVNLRSERLLDDVTDWLDMNPPFGTSGVGAHPGYGATDGSLTGTGTGKAVIPDGGRGRGVVARREECDECDRK</sequence>
<accession>A0A4Y7TD38</accession>
<dbReference type="AlphaFoldDB" id="A0A4Y7TD38"/>
<name>A0A4Y7TD38_COPMI</name>
<feature type="region of interest" description="Disordered" evidence="1">
    <location>
        <begin position="120"/>
        <end position="153"/>
    </location>
</feature>
<dbReference type="OrthoDB" id="3245306at2759"/>
<dbReference type="Proteomes" id="UP000298030">
    <property type="component" value="Unassembled WGS sequence"/>
</dbReference>
<gene>
    <name evidence="2" type="ORF">FA13DRAFT_284021</name>
</gene>
<dbReference type="STRING" id="71717.A0A4Y7TD38"/>
<evidence type="ECO:0000256" key="1">
    <source>
        <dbReference type="SAM" id="MobiDB-lite"/>
    </source>
</evidence>
<evidence type="ECO:0000313" key="3">
    <source>
        <dbReference type="Proteomes" id="UP000298030"/>
    </source>
</evidence>
<feature type="compositionally biased region" description="Polar residues" evidence="1">
    <location>
        <begin position="33"/>
        <end position="53"/>
    </location>
</feature>
<dbReference type="EMBL" id="QPFP01000016">
    <property type="protein sequence ID" value="TEB32086.1"/>
    <property type="molecule type" value="Genomic_DNA"/>
</dbReference>
<keyword evidence="3" id="KW-1185">Reference proteome</keyword>
<protein>
    <recommendedName>
        <fullName evidence="4">WW domain-containing protein</fullName>
    </recommendedName>
</protein>